<comment type="caution">
    <text evidence="2">The sequence shown here is derived from an EMBL/GenBank/DDBJ whole genome shotgun (WGS) entry which is preliminary data.</text>
</comment>
<keyword evidence="3" id="KW-1185">Reference proteome</keyword>
<evidence type="ECO:0000259" key="1">
    <source>
        <dbReference type="Pfam" id="PF25232"/>
    </source>
</evidence>
<reference evidence="2 3" key="1">
    <citation type="submission" date="2021-03" db="EMBL/GenBank/DDBJ databases">
        <title>Sequencing the genomes of 1000 actinobacteria strains.</title>
        <authorList>
            <person name="Klenk H.-P."/>
        </authorList>
    </citation>
    <scope>NUCLEOTIDE SEQUENCE [LARGE SCALE GENOMIC DNA]</scope>
    <source>
        <strain evidence="2 3">DSM 41480</strain>
    </source>
</reference>
<protein>
    <recommendedName>
        <fullName evidence="1">DUF7848 domain-containing protein</fullName>
    </recommendedName>
</protein>
<dbReference type="Proteomes" id="UP001519291">
    <property type="component" value="Unassembled WGS sequence"/>
</dbReference>
<sequence length="82" mass="8791">MRGRAALSSDAQKGRWALEWDMSGSGPIYEVECTTCGRSSEASEGSAGPDAWALEHADRTGHTGYRNILTRFSRASRSAGTP</sequence>
<gene>
    <name evidence="2" type="ORF">JO379_003473</name>
</gene>
<name>A0ABS4Y5F2_9ACTN</name>
<dbReference type="Pfam" id="PF25232">
    <property type="entry name" value="DUF7848"/>
    <property type="match status" value="1"/>
</dbReference>
<dbReference type="EMBL" id="JAGIOH010000001">
    <property type="protein sequence ID" value="MBP2404004.1"/>
    <property type="molecule type" value="Genomic_DNA"/>
</dbReference>
<evidence type="ECO:0000313" key="3">
    <source>
        <dbReference type="Proteomes" id="UP001519291"/>
    </source>
</evidence>
<accession>A0ABS4Y5F2</accession>
<dbReference type="InterPro" id="IPR057170">
    <property type="entry name" value="DUF7848"/>
</dbReference>
<feature type="domain" description="DUF7848" evidence="1">
    <location>
        <begin position="14"/>
        <end position="77"/>
    </location>
</feature>
<organism evidence="2 3">
    <name type="scientific">Streptomyces syringium</name>
    <dbReference type="NCBI Taxonomy" id="76729"/>
    <lineage>
        <taxon>Bacteria</taxon>
        <taxon>Bacillati</taxon>
        <taxon>Actinomycetota</taxon>
        <taxon>Actinomycetes</taxon>
        <taxon>Kitasatosporales</taxon>
        <taxon>Streptomycetaceae</taxon>
        <taxon>Streptomyces</taxon>
    </lineage>
</organism>
<proteinExistence type="predicted"/>
<evidence type="ECO:0000313" key="2">
    <source>
        <dbReference type="EMBL" id="MBP2404004.1"/>
    </source>
</evidence>